<gene>
    <name evidence="1" type="ORF">GJ689_09595</name>
</gene>
<dbReference type="EMBL" id="WNKV01000006">
    <property type="protein sequence ID" value="MTW16465.1"/>
    <property type="molecule type" value="Genomic_DNA"/>
</dbReference>
<sequence length="182" mass="18486">MPRPVPVIVRSIGLLTITLAVVVAPLPVVVATAVPAAAVPALAAPAPSMPDRSDPTADETSAYVAAIAAAETHNRAAIAALTAADRDGARAAIAAFDDAFGRLLERFGTRVGRVRAEPDAGLSDGVTIMVDVPMRVIAARMMIDFGRPDIAASSLRAVCRHLVALHPSPAAGAATSCDTAPP</sequence>
<dbReference type="RefSeq" id="WP_155479431.1">
    <property type="nucleotide sequence ID" value="NZ_WNKV01000006.1"/>
</dbReference>
<dbReference type="Proteomes" id="UP000438991">
    <property type="component" value="Unassembled WGS sequence"/>
</dbReference>
<evidence type="ECO:0000313" key="2">
    <source>
        <dbReference type="Proteomes" id="UP000438991"/>
    </source>
</evidence>
<reference evidence="1 2" key="1">
    <citation type="submission" date="2019-11" db="EMBL/GenBank/DDBJ databases">
        <title>Whole-genome sequence of Rhodoplanes serenus DSM 18633, type strain.</title>
        <authorList>
            <person name="Kyndt J.A."/>
            <person name="Meyer T.E."/>
        </authorList>
    </citation>
    <scope>NUCLEOTIDE SEQUENCE [LARGE SCALE GENOMIC DNA]</scope>
    <source>
        <strain evidence="1 2">DSM 18633</strain>
    </source>
</reference>
<dbReference type="AlphaFoldDB" id="A0A9X4XJW4"/>
<protein>
    <submittedName>
        <fullName evidence="1">Uncharacterized protein</fullName>
    </submittedName>
</protein>
<name>A0A9X4XJW4_9BRAD</name>
<comment type="caution">
    <text evidence="1">The sequence shown here is derived from an EMBL/GenBank/DDBJ whole genome shotgun (WGS) entry which is preliminary data.</text>
</comment>
<proteinExistence type="predicted"/>
<evidence type="ECO:0000313" key="1">
    <source>
        <dbReference type="EMBL" id="MTW16465.1"/>
    </source>
</evidence>
<accession>A0A9X4XJW4</accession>
<organism evidence="1 2">
    <name type="scientific">Rhodoplanes serenus</name>
    <dbReference type="NCBI Taxonomy" id="200615"/>
    <lineage>
        <taxon>Bacteria</taxon>
        <taxon>Pseudomonadati</taxon>
        <taxon>Pseudomonadota</taxon>
        <taxon>Alphaproteobacteria</taxon>
        <taxon>Hyphomicrobiales</taxon>
        <taxon>Nitrobacteraceae</taxon>
        <taxon>Rhodoplanes</taxon>
    </lineage>
</organism>